<feature type="region of interest" description="Disordered" evidence="1">
    <location>
        <begin position="27"/>
        <end position="51"/>
    </location>
</feature>
<name>A0A183VCI3_TOXCA</name>
<dbReference type="Proteomes" id="UP000050794">
    <property type="component" value="Unassembled WGS sequence"/>
</dbReference>
<accession>A0A183VCI3</accession>
<evidence type="ECO:0000313" key="4">
    <source>
        <dbReference type="WBParaSite" id="TCNE_0001845701-mRNA-1"/>
    </source>
</evidence>
<protein>
    <submittedName>
        <fullName evidence="2 4">Uncharacterized protein</fullName>
    </submittedName>
</protein>
<dbReference type="WBParaSite" id="TCNE_0001845701-mRNA-1">
    <property type="protein sequence ID" value="TCNE_0001845701-mRNA-1"/>
    <property type="gene ID" value="TCNE_0001845701"/>
</dbReference>
<feature type="region of interest" description="Disordered" evidence="1">
    <location>
        <begin position="124"/>
        <end position="157"/>
    </location>
</feature>
<feature type="compositionally biased region" description="Low complexity" evidence="1">
    <location>
        <begin position="27"/>
        <end position="45"/>
    </location>
</feature>
<organism evidence="3 4">
    <name type="scientific">Toxocara canis</name>
    <name type="common">Canine roundworm</name>
    <dbReference type="NCBI Taxonomy" id="6265"/>
    <lineage>
        <taxon>Eukaryota</taxon>
        <taxon>Metazoa</taxon>
        <taxon>Ecdysozoa</taxon>
        <taxon>Nematoda</taxon>
        <taxon>Chromadorea</taxon>
        <taxon>Rhabditida</taxon>
        <taxon>Spirurina</taxon>
        <taxon>Ascaridomorpha</taxon>
        <taxon>Ascaridoidea</taxon>
        <taxon>Toxocaridae</taxon>
        <taxon>Toxocara</taxon>
    </lineage>
</organism>
<keyword evidence="3" id="KW-1185">Reference proteome</keyword>
<feature type="compositionally biased region" description="Basic and acidic residues" evidence="1">
    <location>
        <begin position="132"/>
        <end position="143"/>
    </location>
</feature>
<gene>
    <name evidence="2" type="ORF">TCNE_LOCUS18453</name>
</gene>
<dbReference type="AlphaFoldDB" id="A0A183VCI3"/>
<proteinExistence type="predicted"/>
<evidence type="ECO:0000256" key="1">
    <source>
        <dbReference type="SAM" id="MobiDB-lite"/>
    </source>
</evidence>
<evidence type="ECO:0000313" key="2">
    <source>
        <dbReference type="EMBL" id="VDM49774.1"/>
    </source>
</evidence>
<dbReference type="EMBL" id="UYWY01025544">
    <property type="protein sequence ID" value="VDM49774.1"/>
    <property type="molecule type" value="Genomic_DNA"/>
</dbReference>
<reference evidence="4" key="1">
    <citation type="submission" date="2016-06" db="UniProtKB">
        <authorList>
            <consortium name="WormBaseParasite"/>
        </authorList>
    </citation>
    <scope>IDENTIFICATION</scope>
</reference>
<evidence type="ECO:0000313" key="3">
    <source>
        <dbReference type="Proteomes" id="UP000050794"/>
    </source>
</evidence>
<sequence>MASTTSLAISTLSEDYSLATVPPKLSPVTTVLSSPPMTSSSSAPPKESVTYSFRPLPPSIQRAGGKTRQYALNAMLKLRREETVPDIMDTFLGKYRTTPNASLLEQRTLAELFLDRSPCTSLDLLKPPPVRSPERESKMEQQFKRHHGGRSRQFDIGDTIYARHRQGQNWRPGTIKE</sequence>
<reference evidence="2 3" key="2">
    <citation type="submission" date="2018-11" db="EMBL/GenBank/DDBJ databases">
        <authorList>
            <consortium name="Pathogen Informatics"/>
        </authorList>
    </citation>
    <scope>NUCLEOTIDE SEQUENCE [LARGE SCALE GENOMIC DNA]</scope>
</reference>